<dbReference type="PIRSF" id="PIRSF005096">
    <property type="entry name" value="GALM"/>
    <property type="match status" value="1"/>
</dbReference>
<evidence type="ECO:0000256" key="11">
    <source>
        <dbReference type="PIRNR" id="PIRNR005096"/>
    </source>
</evidence>
<dbReference type="PANTHER" id="PTHR10091:SF0">
    <property type="entry name" value="GALACTOSE MUTAROTASE"/>
    <property type="match status" value="1"/>
</dbReference>
<dbReference type="InterPro" id="IPR018052">
    <property type="entry name" value="Ald1_epimerase_CS"/>
</dbReference>
<dbReference type="Pfam" id="PF01263">
    <property type="entry name" value="Aldose_epim"/>
    <property type="match status" value="1"/>
</dbReference>
<dbReference type="PANTHER" id="PTHR10091">
    <property type="entry name" value="ALDOSE-1-EPIMERASE"/>
    <property type="match status" value="1"/>
</dbReference>
<evidence type="ECO:0000256" key="9">
    <source>
        <dbReference type="ARBA" id="ARBA00023235"/>
    </source>
</evidence>
<dbReference type="InterPro" id="IPR014718">
    <property type="entry name" value="GH-type_carb-bd"/>
</dbReference>
<proteinExistence type="inferred from homology"/>
<evidence type="ECO:0000256" key="7">
    <source>
        <dbReference type="ARBA" id="ARBA00014165"/>
    </source>
</evidence>
<evidence type="ECO:0000256" key="2">
    <source>
        <dbReference type="ARBA" id="ARBA00001913"/>
    </source>
</evidence>
<evidence type="ECO:0000313" key="13">
    <source>
        <dbReference type="Proteomes" id="UP000597338"/>
    </source>
</evidence>
<evidence type="ECO:0000313" key="12">
    <source>
        <dbReference type="EMBL" id="GGC32801.1"/>
    </source>
</evidence>
<comment type="pathway">
    <text evidence="3 11">Carbohydrate metabolism; hexose metabolism.</text>
</comment>
<dbReference type="RefSeq" id="WP_188751381.1">
    <property type="nucleotide sequence ID" value="NZ_BMIK01000008.1"/>
</dbReference>
<keyword evidence="9 11" id="KW-0413">Isomerase</keyword>
<dbReference type="EC" id="5.1.3.3" evidence="6 11"/>
<keyword evidence="8" id="KW-0106">Calcium</keyword>
<accession>A0ABQ1M0L0</accession>
<dbReference type="InterPro" id="IPR015443">
    <property type="entry name" value="Aldose_1-epimerase"/>
</dbReference>
<comment type="caution">
    <text evidence="12">The sequence shown here is derived from an EMBL/GenBank/DDBJ whole genome shotgun (WGS) entry which is preliminary data.</text>
</comment>
<dbReference type="Proteomes" id="UP000597338">
    <property type="component" value="Unassembled WGS sequence"/>
</dbReference>
<dbReference type="InterPro" id="IPR011013">
    <property type="entry name" value="Gal_mutarotase_sf_dom"/>
</dbReference>
<gene>
    <name evidence="12" type="ORF">GCM10011386_26150</name>
</gene>
<evidence type="ECO:0000256" key="1">
    <source>
        <dbReference type="ARBA" id="ARBA00001614"/>
    </source>
</evidence>
<dbReference type="CDD" id="cd09019">
    <property type="entry name" value="galactose_mutarotase_like"/>
    <property type="match status" value="1"/>
</dbReference>
<evidence type="ECO:0000256" key="3">
    <source>
        <dbReference type="ARBA" id="ARBA00005028"/>
    </source>
</evidence>
<name>A0ABQ1M0L0_9SPHI</name>
<evidence type="ECO:0000256" key="10">
    <source>
        <dbReference type="ARBA" id="ARBA00023277"/>
    </source>
</evidence>
<evidence type="ECO:0000256" key="4">
    <source>
        <dbReference type="ARBA" id="ARBA00006206"/>
    </source>
</evidence>
<dbReference type="EMBL" id="BMIK01000008">
    <property type="protein sequence ID" value="GGC32801.1"/>
    <property type="molecule type" value="Genomic_DNA"/>
</dbReference>
<comment type="similarity">
    <text evidence="4 11">Belongs to the aldose epimerase family.</text>
</comment>
<dbReference type="PROSITE" id="PS51257">
    <property type="entry name" value="PROKAR_LIPOPROTEIN"/>
    <property type="match status" value="1"/>
</dbReference>
<dbReference type="PROSITE" id="PS00545">
    <property type="entry name" value="ALDOSE_1_EPIMERASE"/>
    <property type="match status" value="1"/>
</dbReference>
<comment type="catalytic activity">
    <reaction evidence="1 11">
        <text>alpha-D-glucose = beta-D-glucose</text>
        <dbReference type="Rhea" id="RHEA:10264"/>
        <dbReference type="ChEBI" id="CHEBI:15903"/>
        <dbReference type="ChEBI" id="CHEBI:17925"/>
        <dbReference type="EC" id="5.1.3.3"/>
    </reaction>
</comment>
<keyword evidence="10 11" id="KW-0119">Carbohydrate metabolism</keyword>
<dbReference type="NCBIfam" id="NF008277">
    <property type="entry name" value="PRK11055.1"/>
    <property type="match status" value="1"/>
</dbReference>
<comment type="cofactor">
    <cofactor evidence="2">
        <name>Ca(2+)</name>
        <dbReference type="ChEBI" id="CHEBI:29108"/>
    </cofactor>
</comment>
<dbReference type="InterPro" id="IPR047215">
    <property type="entry name" value="Galactose_mutarotase-like"/>
</dbReference>
<sequence length="382" mass="41554">MKHNASKSLAFVAAIVGMSACNPPQEQSAHQASTAELTVSPADFEAEINGDSVHLYTLTNGKATAAITNYGARVISLHVPDKSGNLVDVVLGYKDLASYRKPGEGFYGAVVGRYGNRIAKGRFELDGQSYQLELNDGPNTLHGGTNGFFGKVWEVKHVTDSSLELQYISPDGDAGYPGKLDATVIYTLTSDNGLDITYRASTDKPTVVNLTNHAYFNLSGEGDSTILDHLLTIRADGYTPVDETLIPTGEIAPVENTPFDFRQPTAIGKRIDTADAQLLLGKGYDHNFVLKKDPGLQLVATVESPKTGIVMDILTEEPGLQFYSGNFMDKVQNAKGGKTYGYRSAFCLETQHFPDAPNQPDFPSTVLEPKAEYHTRTVYRFR</sequence>
<reference evidence="13" key="1">
    <citation type="journal article" date="2019" name="Int. J. Syst. Evol. Microbiol.">
        <title>The Global Catalogue of Microorganisms (GCM) 10K type strain sequencing project: providing services to taxonomists for standard genome sequencing and annotation.</title>
        <authorList>
            <consortium name="The Broad Institute Genomics Platform"/>
            <consortium name="The Broad Institute Genome Sequencing Center for Infectious Disease"/>
            <person name="Wu L."/>
            <person name="Ma J."/>
        </authorList>
    </citation>
    <scope>NUCLEOTIDE SEQUENCE [LARGE SCALE GENOMIC DNA]</scope>
    <source>
        <strain evidence="13">CGMCC 1.15342</strain>
    </source>
</reference>
<evidence type="ECO:0000256" key="8">
    <source>
        <dbReference type="ARBA" id="ARBA00022837"/>
    </source>
</evidence>
<protein>
    <recommendedName>
        <fullName evidence="7 11">Aldose 1-epimerase</fullName>
        <ecNumber evidence="6 11">5.1.3.3</ecNumber>
    </recommendedName>
</protein>
<dbReference type="InterPro" id="IPR008183">
    <property type="entry name" value="Aldose_1/G6P_1-epimerase"/>
</dbReference>
<keyword evidence="13" id="KW-1185">Reference proteome</keyword>
<organism evidence="12 13">
    <name type="scientific">Parapedobacter defluvii</name>
    <dbReference type="NCBI Taxonomy" id="2045106"/>
    <lineage>
        <taxon>Bacteria</taxon>
        <taxon>Pseudomonadati</taxon>
        <taxon>Bacteroidota</taxon>
        <taxon>Sphingobacteriia</taxon>
        <taxon>Sphingobacteriales</taxon>
        <taxon>Sphingobacteriaceae</taxon>
        <taxon>Parapedobacter</taxon>
    </lineage>
</organism>
<comment type="subunit">
    <text evidence="5">Monomer.</text>
</comment>
<dbReference type="Gene3D" id="2.70.98.10">
    <property type="match status" value="1"/>
</dbReference>
<evidence type="ECO:0000256" key="6">
    <source>
        <dbReference type="ARBA" id="ARBA00013185"/>
    </source>
</evidence>
<dbReference type="SUPFAM" id="SSF74650">
    <property type="entry name" value="Galactose mutarotase-like"/>
    <property type="match status" value="1"/>
</dbReference>
<evidence type="ECO:0000256" key="5">
    <source>
        <dbReference type="ARBA" id="ARBA00011245"/>
    </source>
</evidence>